<feature type="transmembrane region" description="Helical" evidence="1">
    <location>
        <begin position="57"/>
        <end position="82"/>
    </location>
</feature>
<organism evidence="2 3">
    <name type="scientific">Pipistrellus kuhlii</name>
    <name type="common">Kuhl's pipistrelle</name>
    <dbReference type="NCBI Taxonomy" id="59472"/>
    <lineage>
        <taxon>Eukaryota</taxon>
        <taxon>Metazoa</taxon>
        <taxon>Chordata</taxon>
        <taxon>Craniata</taxon>
        <taxon>Vertebrata</taxon>
        <taxon>Euteleostomi</taxon>
        <taxon>Mammalia</taxon>
        <taxon>Eutheria</taxon>
        <taxon>Laurasiatheria</taxon>
        <taxon>Chiroptera</taxon>
        <taxon>Yangochiroptera</taxon>
        <taxon>Vespertilionidae</taxon>
        <taxon>Pipistrellus</taxon>
    </lineage>
</organism>
<keyword evidence="1" id="KW-0812">Transmembrane</keyword>
<sequence length="133" mass="15314">MLYNGLYHFTFPSAIYKGSNFSIPLPTHYYCCCCFCFLCCFFFLTIAILVGMKGYFIVVLIFISLMNNDVQYLFMCLLAICISSLEKFYSNSLPMFIVVLRVFYNQNQFGSMVRVSACGLKGPRFDSSQRHVP</sequence>
<proteinExistence type="predicted"/>
<evidence type="ECO:0000313" key="3">
    <source>
        <dbReference type="Proteomes" id="UP000558488"/>
    </source>
</evidence>
<feature type="transmembrane region" description="Helical" evidence="1">
    <location>
        <begin position="88"/>
        <end position="104"/>
    </location>
</feature>
<keyword evidence="3" id="KW-1185">Reference proteome</keyword>
<evidence type="ECO:0000313" key="2">
    <source>
        <dbReference type="EMBL" id="KAF6338229.1"/>
    </source>
</evidence>
<reference evidence="2 3" key="1">
    <citation type="journal article" date="2020" name="Nature">
        <title>Six reference-quality genomes reveal evolution of bat adaptations.</title>
        <authorList>
            <person name="Jebb D."/>
            <person name="Huang Z."/>
            <person name="Pippel M."/>
            <person name="Hughes G.M."/>
            <person name="Lavrichenko K."/>
            <person name="Devanna P."/>
            <person name="Winkler S."/>
            <person name="Jermiin L.S."/>
            <person name="Skirmuntt E.C."/>
            <person name="Katzourakis A."/>
            <person name="Burkitt-Gray L."/>
            <person name="Ray D.A."/>
            <person name="Sullivan K.A.M."/>
            <person name="Roscito J.G."/>
            <person name="Kirilenko B.M."/>
            <person name="Davalos L.M."/>
            <person name="Corthals A.P."/>
            <person name="Power M.L."/>
            <person name="Jones G."/>
            <person name="Ransome R.D."/>
            <person name="Dechmann D.K.N."/>
            <person name="Locatelli A.G."/>
            <person name="Puechmaille S.J."/>
            <person name="Fedrigo O."/>
            <person name="Jarvis E.D."/>
            <person name="Hiller M."/>
            <person name="Vernes S.C."/>
            <person name="Myers E.W."/>
            <person name="Teeling E.C."/>
        </authorList>
    </citation>
    <scope>NUCLEOTIDE SEQUENCE [LARGE SCALE GENOMIC DNA]</scope>
    <source>
        <strain evidence="2">MPipKuh1</strain>
        <tissue evidence="2">Flight muscle</tissue>
    </source>
</reference>
<keyword evidence="1" id="KW-1133">Transmembrane helix</keyword>
<feature type="transmembrane region" description="Helical" evidence="1">
    <location>
        <begin position="27"/>
        <end position="50"/>
    </location>
</feature>
<accession>A0A7J7WLH2</accession>
<comment type="caution">
    <text evidence="2">The sequence shown here is derived from an EMBL/GenBank/DDBJ whole genome shotgun (WGS) entry which is preliminary data.</text>
</comment>
<gene>
    <name evidence="2" type="ORF">mPipKuh1_007954</name>
</gene>
<keyword evidence="1" id="KW-0472">Membrane</keyword>
<protein>
    <submittedName>
        <fullName evidence="2">Uncharacterized protein</fullName>
    </submittedName>
</protein>
<name>A0A7J7WLH2_PIPKU</name>
<dbReference type="Proteomes" id="UP000558488">
    <property type="component" value="Unassembled WGS sequence"/>
</dbReference>
<dbReference type="AlphaFoldDB" id="A0A7J7WLH2"/>
<evidence type="ECO:0000256" key="1">
    <source>
        <dbReference type="SAM" id="Phobius"/>
    </source>
</evidence>
<dbReference type="EMBL" id="JACAGB010000010">
    <property type="protein sequence ID" value="KAF6338229.1"/>
    <property type="molecule type" value="Genomic_DNA"/>
</dbReference>